<gene>
    <name evidence="2" type="ORF">MKW98_030306</name>
</gene>
<comment type="caution">
    <text evidence="2">The sequence shown here is derived from an EMBL/GenBank/DDBJ whole genome shotgun (WGS) entry which is preliminary data.</text>
</comment>
<dbReference type="EMBL" id="JAJJMB010001096">
    <property type="protein sequence ID" value="KAI3958641.1"/>
    <property type="molecule type" value="Genomic_DNA"/>
</dbReference>
<accession>A0AAD4TIW0</accession>
<name>A0AAD4TIW0_9MAGN</name>
<sequence>METHSPLSFYRTHSIKCLSFSKLTRSALEIRSLLLSFGLLLWVTGKVILYIYNKKGFTVKRRADGICITNYGKTWEKLMMAKAYYVKG</sequence>
<organism evidence="2 3">
    <name type="scientific">Papaver atlanticum</name>
    <dbReference type="NCBI Taxonomy" id="357466"/>
    <lineage>
        <taxon>Eukaryota</taxon>
        <taxon>Viridiplantae</taxon>
        <taxon>Streptophyta</taxon>
        <taxon>Embryophyta</taxon>
        <taxon>Tracheophyta</taxon>
        <taxon>Spermatophyta</taxon>
        <taxon>Magnoliopsida</taxon>
        <taxon>Ranunculales</taxon>
        <taxon>Papaveraceae</taxon>
        <taxon>Papaveroideae</taxon>
        <taxon>Papaver</taxon>
    </lineage>
</organism>
<keyword evidence="1" id="KW-1133">Transmembrane helix</keyword>
<proteinExistence type="predicted"/>
<keyword evidence="3" id="KW-1185">Reference proteome</keyword>
<dbReference type="AlphaFoldDB" id="A0AAD4TIW0"/>
<evidence type="ECO:0000313" key="2">
    <source>
        <dbReference type="EMBL" id="KAI3958641.1"/>
    </source>
</evidence>
<keyword evidence="1" id="KW-0812">Transmembrane</keyword>
<protein>
    <submittedName>
        <fullName evidence="2">Uncharacterized protein</fullName>
    </submittedName>
</protein>
<keyword evidence="1" id="KW-0472">Membrane</keyword>
<evidence type="ECO:0000313" key="3">
    <source>
        <dbReference type="Proteomes" id="UP001202328"/>
    </source>
</evidence>
<reference evidence="2" key="1">
    <citation type="submission" date="2022-04" db="EMBL/GenBank/DDBJ databases">
        <title>A functionally conserved STORR gene fusion in Papaver species that diverged 16.8 million years ago.</title>
        <authorList>
            <person name="Catania T."/>
        </authorList>
    </citation>
    <scope>NUCLEOTIDE SEQUENCE</scope>
    <source>
        <strain evidence="2">S-188037</strain>
    </source>
</reference>
<evidence type="ECO:0000256" key="1">
    <source>
        <dbReference type="SAM" id="Phobius"/>
    </source>
</evidence>
<feature type="transmembrane region" description="Helical" evidence="1">
    <location>
        <begin position="33"/>
        <end position="52"/>
    </location>
</feature>
<dbReference type="Proteomes" id="UP001202328">
    <property type="component" value="Unassembled WGS sequence"/>
</dbReference>